<evidence type="ECO:0000256" key="1">
    <source>
        <dbReference type="SAM" id="MobiDB-lite"/>
    </source>
</evidence>
<dbReference type="EMBL" id="JBHSOD010000034">
    <property type="protein sequence ID" value="MFC5888052.1"/>
    <property type="molecule type" value="Genomic_DNA"/>
</dbReference>
<dbReference type="Gene3D" id="3.40.47.10">
    <property type="match status" value="1"/>
</dbReference>
<protein>
    <recommendedName>
        <fullName evidence="4">Beta-ketoacyl synthase N-terminal domain-containing protein</fullName>
    </recommendedName>
</protein>
<accession>A0ABW1F188</accession>
<proteinExistence type="predicted"/>
<reference evidence="3" key="1">
    <citation type="journal article" date="2019" name="Int. J. Syst. Evol. Microbiol.">
        <title>The Global Catalogue of Microorganisms (GCM) 10K type strain sequencing project: providing services to taxonomists for standard genome sequencing and annotation.</title>
        <authorList>
            <consortium name="The Broad Institute Genomics Platform"/>
            <consortium name="The Broad Institute Genome Sequencing Center for Infectious Disease"/>
            <person name="Wu L."/>
            <person name="Ma J."/>
        </authorList>
    </citation>
    <scope>NUCLEOTIDE SEQUENCE [LARGE SCALE GENOMIC DNA]</scope>
    <source>
        <strain evidence="3">CGMCC 4.1469</strain>
    </source>
</reference>
<keyword evidence="3" id="KW-1185">Reference proteome</keyword>
<evidence type="ECO:0000313" key="2">
    <source>
        <dbReference type="EMBL" id="MFC5888052.1"/>
    </source>
</evidence>
<dbReference type="InterPro" id="IPR016039">
    <property type="entry name" value="Thiolase-like"/>
</dbReference>
<comment type="caution">
    <text evidence="2">The sequence shown here is derived from an EMBL/GenBank/DDBJ whole genome shotgun (WGS) entry which is preliminary data.</text>
</comment>
<organism evidence="2 3">
    <name type="scientific">Kitasatospora aburaviensis</name>
    <dbReference type="NCBI Taxonomy" id="67265"/>
    <lineage>
        <taxon>Bacteria</taxon>
        <taxon>Bacillati</taxon>
        <taxon>Actinomycetota</taxon>
        <taxon>Actinomycetes</taxon>
        <taxon>Kitasatosporales</taxon>
        <taxon>Streptomycetaceae</taxon>
        <taxon>Kitasatospora</taxon>
    </lineage>
</organism>
<sequence length="219" mass="22259">MTAPRILAEAHWPDPARTAPGRPDTLPPVPGFAASSFNPLVAETAERCLRAHHGPPPAPGRTALLLASTDGDRATARAIDEAAASGRRVPPLLFFQSNPNAVLGHIAARWGLTGPVVAISPAESPPGRVPQDALALAALLLADGDADHVLIIAAEQGEPTGRPAAEPAAGTPPEPATGTGTGHTRDAGPTTATDRPSKDRTGTDRPSTDRAVAVLVTTG</sequence>
<evidence type="ECO:0000313" key="3">
    <source>
        <dbReference type="Proteomes" id="UP001596067"/>
    </source>
</evidence>
<feature type="compositionally biased region" description="Low complexity" evidence="1">
    <location>
        <begin position="159"/>
        <end position="169"/>
    </location>
</feature>
<feature type="region of interest" description="Disordered" evidence="1">
    <location>
        <begin position="159"/>
        <end position="211"/>
    </location>
</feature>
<evidence type="ECO:0008006" key="4">
    <source>
        <dbReference type="Google" id="ProtNLM"/>
    </source>
</evidence>
<dbReference type="SUPFAM" id="SSF53901">
    <property type="entry name" value="Thiolase-like"/>
    <property type="match status" value="1"/>
</dbReference>
<dbReference type="Proteomes" id="UP001596067">
    <property type="component" value="Unassembled WGS sequence"/>
</dbReference>
<gene>
    <name evidence="2" type="ORF">ACFP0N_24080</name>
</gene>
<dbReference type="RefSeq" id="WP_313767228.1">
    <property type="nucleotide sequence ID" value="NZ_BAAAVH010000031.1"/>
</dbReference>
<feature type="compositionally biased region" description="Basic and acidic residues" evidence="1">
    <location>
        <begin position="195"/>
        <end position="208"/>
    </location>
</feature>
<name>A0ABW1F188_9ACTN</name>